<proteinExistence type="predicted"/>
<evidence type="ECO:0000313" key="2">
    <source>
        <dbReference type="EMBL" id="PIO24473.1"/>
    </source>
</evidence>
<feature type="compositionally biased region" description="Polar residues" evidence="1">
    <location>
        <begin position="108"/>
        <end position="141"/>
    </location>
</feature>
<dbReference type="Proteomes" id="UP000228934">
    <property type="component" value="Unassembled WGS sequence"/>
</dbReference>
<feature type="non-terminal residue" evidence="2">
    <location>
        <position position="185"/>
    </location>
</feature>
<gene>
    <name evidence="2" type="ORF">AB205_0174010</name>
</gene>
<name>A0A2G9RB54_AQUCT</name>
<evidence type="ECO:0000313" key="3">
    <source>
        <dbReference type="Proteomes" id="UP000228934"/>
    </source>
</evidence>
<evidence type="ECO:0000256" key="1">
    <source>
        <dbReference type="SAM" id="MobiDB-lite"/>
    </source>
</evidence>
<protein>
    <submittedName>
        <fullName evidence="2">Uncharacterized protein</fullName>
    </submittedName>
</protein>
<dbReference type="EMBL" id="KV956555">
    <property type="protein sequence ID" value="PIO24473.1"/>
    <property type="molecule type" value="Genomic_DNA"/>
</dbReference>
<keyword evidence="3" id="KW-1185">Reference proteome</keyword>
<accession>A0A2G9RB54</accession>
<reference evidence="3" key="1">
    <citation type="journal article" date="2017" name="Nat. Commun.">
        <title>The North American bullfrog draft genome provides insight into hormonal regulation of long noncoding RNA.</title>
        <authorList>
            <person name="Hammond S.A."/>
            <person name="Warren R.L."/>
            <person name="Vandervalk B.P."/>
            <person name="Kucuk E."/>
            <person name="Khan H."/>
            <person name="Gibb E.A."/>
            <person name="Pandoh P."/>
            <person name="Kirk H."/>
            <person name="Zhao Y."/>
            <person name="Jones M."/>
            <person name="Mungall A.J."/>
            <person name="Coope R."/>
            <person name="Pleasance S."/>
            <person name="Moore R.A."/>
            <person name="Holt R.A."/>
            <person name="Round J.M."/>
            <person name="Ohora S."/>
            <person name="Walle B.V."/>
            <person name="Veldhoen N."/>
            <person name="Helbing C.C."/>
            <person name="Birol I."/>
        </authorList>
    </citation>
    <scope>NUCLEOTIDE SEQUENCE [LARGE SCALE GENOMIC DNA]</scope>
</reference>
<feature type="region of interest" description="Disordered" evidence="1">
    <location>
        <begin position="105"/>
        <end position="156"/>
    </location>
</feature>
<sequence length="185" mass="20504">SETFIGRQPCRDASPLRPCWVPSLSLTNTSQASPNWPAQSLAWHTRLPCKRHLCWLGPWLDTCQSFPIPYRPRLVRMLLFYLLRLLMVVPGNKVDGPLVATASPLPPTTTGSPAGRTVTSGWTASRSPNPTLLSSQGNTTHVYPDSRPGGTEHQSPDLTQINRLSQQAKGPKKIPAHWLRHPIYS</sequence>
<feature type="non-terminal residue" evidence="2">
    <location>
        <position position="1"/>
    </location>
</feature>
<organism evidence="2 3">
    <name type="scientific">Aquarana catesbeiana</name>
    <name type="common">American bullfrog</name>
    <name type="synonym">Rana catesbeiana</name>
    <dbReference type="NCBI Taxonomy" id="8400"/>
    <lineage>
        <taxon>Eukaryota</taxon>
        <taxon>Metazoa</taxon>
        <taxon>Chordata</taxon>
        <taxon>Craniata</taxon>
        <taxon>Vertebrata</taxon>
        <taxon>Euteleostomi</taxon>
        <taxon>Amphibia</taxon>
        <taxon>Batrachia</taxon>
        <taxon>Anura</taxon>
        <taxon>Neobatrachia</taxon>
        <taxon>Ranoidea</taxon>
        <taxon>Ranidae</taxon>
        <taxon>Aquarana</taxon>
    </lineage>
</organism>
<dbReference type="AlphaFoldDB" id="A0A2G9RB54"/>